<dbReference type="Gene3D" id="3.40.630.30">
    <property type="match status" value="1"/>
</dbReference>
<organism evidence="2">
    <name type="scientific">metagenome</name>
    <dbReference type="NCBI Taxonomy" id="256318"/>
    <lineage>
        <taxon>unclassified sequences</taxon>
        <taxon>metagenomes</taxon>
    </lineage>
</organism>
<dbReference type="PROSITE" id="PS51186">
    <property type="entry name" value="GNAT"/>
    <property type="match status" value="1"/>
</dbReference>
<name>A0A2P2C1B7_9ZZZZ</name>
<dbReference type="InterPro" id="IPR016181">
    <property type="entry name" value="Acyl_CoA_acyltransferase"/>
</dbReference>
<evidence type="ECO:0000259" key="1">
    <source>
        <dbReference type="PROSITE" id="PS51186"/>
    </source>
</evidence>
<dbReference type="InterPro" id="IPR010371">
    <property type="entry name" value="YBR137W-like"/>
</dbReference>
<feature type="domain" description="N-acetyltransferase" evidence="1">
    <location>
        <begin position="171"/>
        <end position="326"/>
    </location>
</feature>
<protein>
    <recommendedName>
        <fullName evidence="1">N-acetyltransferase domain-containing protein</fullName>
    </recommendedName>
</protein>
<dbReference type="PANTHER" id="PTHR28255">
    <property type="match status" value="1"/>
</dbReference>
<dbReference type="InterPro" id="IPR038084">
    <property type="entry name" value="PduO/GlcC-like_sf"/>
</dbReference>
<dbReference type="HAMAP" id="MF_00761">
    <property type="entry name" value="UPF0303"/>
    <property type="match status" value="1"/>
</dbReference>
<dbReference type="NCBIfam" id="NF002696">
    <property type="entry name" value="PRK02487.1-5"/>
    <property type="match status" value="1"/>
</dbReference>
<dbReference type="SUPFAM" id="SSF143744">
    <property type="entry name" value="GlcG-like"/>
    <property type="match status" value="1"/>
</dbReference>
<evidence type="ECO:0000313" key="2">
    <source>
        <dbReference type="EMBL" id="CUR55799.1"/>
    </source>
</evidence>
<dbReference type="EMBL" id="CZKA01000024">
    <property type="protein sequence ID" value="CUR55799.1"/>
    <property type="molecule type" value="Genomic_DNA"/>
</dbReference>
<dbReference type="InterPro" id="IPR005624">
    <property type="entry name" value="PduO/GlcC-like"/>
</dbReference>
<dbReference type="Pfam" id="PF00583">
    <property type="entry name" value="Acetyltransf_1"/>
    <property type="match status" value="1"/>
</dbReference>
<dbReference type="PANTHER" id="PTHR28255:SF1">
    <property type="entry name" value="UPF0303 PROTEIN YBR137W"/>
    <property type="match status" value="1"/>
</dbReference>
<dbReference type="CDD" id="cd04301">
    <property type="entry name" value="NAT_SF"/>
    <property type="match status" value="1"/>
</dbReference>
<dbReference type="Pfam" id="PF03928">
    <property type="entry name" value="HbpS-like"/>
    <property type="match status" value="1"/>
</dbReference>
<dbReference type="Gene3D" id="3.30.450.150">
    <property type="entry name" value="Haem-degrading domain"/>
    <property type="match status" value="1"/>
</dbReference>
<dbReference type="AlphaFoldDB" id="A0A2P2C1B7"/>
<dbReference type="SUPFAM" id="SSF55729">
    <property type="entry name" value="Acyl-CoA N-acyltransferases (Nat)"/>
    <property type="match status" value="1"/>
</dbReference>
<proteinExistence type="inferred from homology"/>
<dbReference type="InterPro" id="IPR000182">
    <property type="entry name" value="GNAT_dom"/>
</dbReference>
<accession>A0A2P2C1B7</accession>
<dbReference type="GO" id="GO:0016747">
    <property type="term" value="F:acyltransferase activity, transferring groups other than amino-acyl groups"/>
    <property type="evidence" value="ECO:0007669"/>
    <property type="project" value="InterPro"/>
</dbReference>
<sequence length="332" mass="36434">MSDRSLLDELIEQEQRLVFESFDEEDAWRLGVALREAALARDLPVAISVRRNGQRLFHAALPGASADNDGWLERKCAVVDRYGQSSLQVGERFRVGGGAFDTDSRLDPQHYAAHGGAFPILVRDTGCIGTVAVSGLPQLEDHRLVVGVLEALLAADADGSPYPANLSAVRVELHDIRSPEDWARVMDLSRAPGQERYLNSMQDIREEAHEDRRAMPHPWSVRDAATGGLVGFAMISDNIPEPIDDDLVGPYFLWKLLIDEHHQGKGYGAATLDAVVAYVRTRPGAVVLPTSCSQGPGSPRGFYLSHGFVDTGRIMWGENVLSLNLVERSQTE</sequence>
<reference evidence="2" key="1">
    <citation type="submission" date="2015-08" db="EMBL/GenBank/DDBJ databases">
        <authorList>
            <person name="Babu N.S."/>
            <person name="Beckwith C.J."/>
            <person name="Beseler K.G."/>
            <person name="Brison A."/>
            <person name="Carone J.V."/>
            <person name="Caskin T.P."/>
            <person name="Diamond M."/>
            <person name="Durham M.E."/>
            <person name="Foxe J.M."/>
            <person name="Go M."/>
            <person name="Henderson B.A."/>
            <person name="Jones I.B."/>
            <person name="McGettigan J.A."/>
            <person name="Micheletti S.J."/>
            <person name="Nasrallah M.E."/>
            <person name="Ortiz D."/>
            <person name="Piller C.R."/>
            <person name="Privatt S.R."/>
            <person name="Schneider S.L."/>
            <person name="Sharp S."/>
            <person name="Smith T.C."/>
            <person name="Stanton J.D."/>
            <person name="Ullery H.E."/>
            <person name="Wilson R.J."/>
            <person name="Serrano M.G."/>
            <person name="Buck G."/>
            <person name="Lee V."/>
            <person name="Wang Y."/>
            <person name="Carvalho R."/>
            <person name="Voegtly L."/>
            <person name="Shi R."/>
            <person name="Duckworth R."/>
            <person name="Johnson A."/>
            <person name="Loviza R."/>
            <person name="Walstead R."/>
            <person name="Shah Z."/>
            <person name="Kiflezghi M."/>
            <person name="Wade K."/>
            <person name="Ball S.L."/>
            <person name="Bradley K.W."/>
            <person name="Asai D.J."/>
            <person name="Bowman C.A."/>
            <person name="Russell D.A."/>
            <person name="Pope W.H."/>
            <person name="Jacobs-Sera D."/>
            <person name="Hendrix R.W."/>
            <person name="Hatfull G.F."/>
        </authorList>
    </citation>
    <scope>NUCLEOTIDE SEQUENCE</scope>
</reference>
<gene>
    <name evidence="2" type="ORF">NOCA2300031</name>
</gene>